<evidence type="ECO:0000313" key="1">
    <source>
        <dbReference type="EMBL" id="WDE04387.1"/>
    </source>
</evidence>
<keyword evidence="2" id="KW-1185">Reference proteome</keyword>
<organism evidence="1 2">
    <name type="scientific">Thalassomonas viridans</name>
    <dbReference type="NCBI Taxonomy" id="137584"/>
    <lineage>
        <taxon>Bacteria</taxon>
        <taxon>Pseudomonadati</taxon>
        <taxon>Pseudomonadota</taxon>
        <taxon>Gammaproteobacteria</taxon>
        <taxon>Alteromonadales</taxon>
        <taxon>Colwelliaceae</taxon>
        <taxon>Thalassomonas</taxon>
    </lineage>
</organism>
<reference evidence="1 2" key="2">
    <citation type="journal article" date="2022" name="Mar. Drugs">
        <title>Bioassay-Guided Fractionation Leads to the Detection of Cholic Acid Generated by the Rare Thalassomonas sp.</title>
        <authorList>
            <person name="Pheiffer F."/>
            <person name="Schneider Y.K."/>
            <person name="Hansen E.H."/>
            <person name="Andersen J.H."/>
            <person name="Isaksson J."/>
            <person name="Busche T."/>
            <person name="R C."/>
            <person name="Kalinowski J."/>
            <person name="Zyl L.V."/>
            <person name="Trindade M."/>
        </authorList>
    </citation>
    <scope>NUCLEOTIDE SEQUENCE [LARGE SCALE GENOMIC DNA]</scope>
    <source>
        <strain evidence="1 2">XOM25</strain>
    </source>
</reference>
<evidence type="ECO:0000313" key="2">
    <source>
        <dbReference type="Proteomes" id="UP000032352"/>
    </source>
</evidence>
<proteinExistence type="predicted"/>
<name>A0AAE9Z199_9GAMM</name>
<gene>
    <name evidence="1" type="ORF">SG34_024085</name>
</gene>
<accession>A0AAE9Z199</accession>
<dbReference type="AlphaFoldDB" id="A0AAE9Z199"/>
<dbReference type="RefSeq" id="WP_044841965.1">
    <property type="nucleotide sequence ID" value="NZ_CP059733.1"/>
</dbReference>
<dbReference type="EMBL" id="CP059733">
    <property type="protein sequence ID" value="WDE04387.1"/>
    <property type="molecule type" value="Genomic_DNA"/>
</dbReference>
<dbReference type="PROSITE" id="PS51257">
    <property type="entry name" value="PROKAR_LIPOPROTEIN"/>
    <property type="match status" value="1"/>
</dbReference>
<dbReference type="KEGG" id="tvd:SG34_024085"/>
<sequence length="151" mass="17686">MSKKQYLQKPLWLLLAITLLLSGCALQLVSDFDERSLQDMETIARKVNGFYLGLSYQPKNERSYQTSKGQYLEIEVALEALRNRQVIRPMNELTLKQVDVSLKLWREDRQRHQAADSLSDFLIKRRKSQYQRLFLAMVKGEEAKQKVPPVK</sequence>
<dbReference type="Proteomes" id="UP000032352">
    <property type="component" value="Chromosome"/>
</dbReference>
<reference evidence="1 2" key="1">
    <citation type="journal article" date="2015" name="Genome Announc.">
        <title>Draft Genome Sequences of Marine Isolates of Thalassomonas viridans and Thalassomonas actiniarum.</title>
        <authorList>
            <person name="Olonade I."/>
            <person name="van Zyl L.J."/>
            <person name="Trindade M."/>
        </authorList>
    </citation>
    <scope>NUCLEOTIDE SEQUENCE [LARGE SCALE GENOMIC DNA]</scope>
    <source>
        <strain evidence="1 2">XOM25</strain>
    </source>
</reference>
<protein>
    <submittedName>
        <fullName evidence="1">Uncharacterized protein</fullName>
    </submittedName>
</protein>